<evidence type="ECO:0000256" key="1">
    <source>
        <dbReference type="ARBA" id="ARBA00006484"/>
    </source>
</evidence>
<gene>
    <name evidence="2" type="primary">ymfI</name>
    <name evidence="2" type="ORF">ACFOZ1_06500</name>
</gene>
<organism evidence="2 3">
    <name type="scientific">Gracilibacillus marinus</name>
    <dbReference type="NCBI Taxonomy" id="630535"/>
    <lineage>
        <taxon>Bacteria</taxon>
        <taxon>Bacillati</taxon>
        <taxon>Bacillota</taxon>
        <taxon>Bacilli</taxon>
        <taxon>Bacillales</taxon>
        <taxon>Bacillaceae</taxon>
        <taxon>Gracilibacillus</taxon>
    </lineage>
</organism>
<dbReference type="PRINTS" id="PR00081">
    <property type="entry name" value="GDHRDH"/>
</dbReference>
<dbReference type="PANTHER" id="PTHR42879">
    <property type="entry name" value="3-OXOACYL-(ACYL-CARRIER-PROTEIN) REDUCTASE"/>
    <property type="match status" value="1"/>
</dbReference>
<evidence type="ECO:0000313" key="2">
    <source>
        <dbReference type="EMBL" id="MFC4387461.1"/>
    </source>
</evidence>
<accession>A0ABV8VWI4</accession>
<comment type="caution">
    <text evidence="2">The sequence shown here is derived from an EMBL/GenBank/DDBJ whole genome shotgun (WGS) entry which is preliminary data.</text>
</comment>
<dbReference type="InterPro" id="IPR050259">
    <property type="entry name" value="SDR"/>
</dbReference>
<dbReference type="NCBIfam" id="NF047420">
    <property type="entry name" value="EF_P_mod_YmfI"/>
    <property type="match status" value="1"/>
</dbReference>
<evidence type="ECO:0000313" key="3">
    <source>
        <dbReference type="Proteomes" id="UP001595880"/>
    </source>
</evidence>
<dbReference type="Proteomes" id="UP001595880">
    <property type="component" value="Unassembled WGS sequence"/>
</dbReference>
<dbReference type="InterPro" id="IPR002347">
    <property type="entry name" value="SDR_fam"/>
</dbReference>
<reference evidence="3" key="1">
    <citation type="journal article" date="2019" name="Int. J. Syst. Evol. Microbiol.">
        <title>The Global Catalogue of Microorganisms (GCM) 10K type strain sequencing project: providing services to taxonomists for standard genome sequencing and annotation.</title>
        <authorList>
            <consortium name="The Broad Institute Genomics Platform"/>
            <consortium name="The Broad Institute Genome Sequencing Center for Infectious Disease"/>
            <person name="Wu L."/>
            <person name="Ma J."/>
        </authorList>
    </citation>
    <scope>NUCLEOTIDE SEQUENCE [LARGE SCALE GENOMIC DNA]</scope>
    <source>
        <strain evidence="3">KACC 14058</strain>
    </source>
</reference>
<dbReference type="InterPro" id="IPR036291">
    <property type="entry name" value="NAD(P)-bd_dom_sf"/>
</dbReference>
<dbReference type="CDD" id="cd05233">
    <property type="entry name" value="SDR_c"/>
    <property type="match status" value="1"/>
</dbReference>
<keyword evidence="3" id="KW-1185">Reference proteome</keyword>
<dbReference type="SUPFAM" id="SSF51735">
    <property type="entry name" value="NAD(P)-binding Rossmann-fold domains"/>
    <property type="match status" value="1"/>
</dbReference>
<name>A0ABV8VWI4_9BACI</name>
<dbReference type="GO" id="GO:0003746">
    <property type="term" value="F:translation elongation factor activity"/>
    <property type="evidence" value="ECO:0007669"/>
    <property type="project" value="UniProtKB-KW"/>
</dbReference>
<dbReference type="EMBL" id="JBHSDV010000001">
    <property type="protein sequence ID" value="MFC4387461.1"/>
    <property type="molecule type" value="Genomic_DNA"/>
</dbReference>
<keyword evidence="2" id="KW-0648">Protein biosynthesis</keyword>
<sequence>MNTLRRNTLVVGASGDIGLEITKHLMKEGDNLYLHYFQNKPQLDMDKDGEQSIVLLKADLSNNDGLETLLEQLPKEIDRVIFANGKSFIGLFQEMSHHQMDAMIHLHVHAVWKISKHVIPYMIHKKNGQLILVTSIWGEVGASCEVAYSSVKGSQELFVKSLAKELGPSGIRVNAVAPGYIETKMNHHLSQEEKEVLVQEIPLQGPGLTEDIAHSVMFLLSEKARYITGESIRVNGGWS</sequence>
<protein>
    <submittedName>
        <fullName evidence="2">Elongation factor P 5-aminopentanone reductase</fullName>
    </submittedName>
</protein>
<keyword evidence="2" id="KW-0251">Elongation factor</keyword>
<dbReference type="Pfam" id="PF13561">
    <property type="entry name" value="adh_short_C2"/>
    <property type="match status" value="1"/>
</dbReference>
<dbReference type="Gene3D" id="3.40.50.720">
    <property type="entry name" value="NAD(P)-binding Rossmann-like Domain"/>
    <property type="match status" value="1"/>
</dbReference>
<comment type="similarity">
    <text evidence="1">Belongs to the short-chain dehydrogenases/reductases (SDR) family.</text>
</comment>
<dbReference type="RefSeq" id="WP_390197334.1">
    <property type="nucleotide sequence ID" value="NZ_JBHSDV010000001.1"/>
</dbReference>
<proteinExistence type="inferred from homology"/>
<dbReference type="PANTHER" id="PTHR42879:SF2">
    <property type="entry name" value="3-OXOACYL-[ACYL-CARRIER-PROTEIN] REDUCTASE FABG"/>
    <property type="match status" value="1"/>
</dbReference>